<dbReference type="InterPro" id="IPR027007">
    <property type="entry name" value="C2_DOCK-type_domain"/>
</dbReference>
<dbReference type="GO" id="GO:0007264">
    <property type="term" value="P:small GTPase-mediated signal transduction"/>
    <property type="evidence" value="ECO:0007669"/>
    <property type="project" value="InterPro"/>
</dbReference>
<dbReference type="InterPro" id="IPR043162">
    <property type="entry name" value="DOCK_C_lobe_C"/>
</dbReference>
<dbReference type="InterPro" id="IPR046769">
    <property type="entry name" value="DOCKER_Lobe_A"/>
</dbReference>
<dbReference type="EMBL" id="MLAK01000779">
    <property type="protein sequence ID" value="OHT04851.1"/>
    <property type="molecule type" value="Genomic_DNA"/>
</dbReference>
<organism evidence="5 6">
    <name type="scientific">Tritrichomonas foetus</name>
    <dbReference type="NCBI Taxonomy" id="1144522"/>
    <lineage>
        <taxon>Eukaryota</taxon>
        <taxon>Metamonada</taxon>
        <taxon>Parabasalia</taxon>
        <taxon>Tritrichomonadida</taxon>
        <taxon>Tritrichomonadidae</taxon>
        <taxon>Tritrichomonas</taxon>
    </lineage>
</organism>
<comment type="similarity">
    <text evidence="2">Belongs to the DOCK family.</text>
</comment>
<feature type="domain" description="DOCKER" evidence="4">
    <location>
        <begin position="1159"/>
        <end position="1588"/>
    </location>
</feature>
<accession>A0A1J4K0S6</accession>
<evidence type="ECO:0000259" key="4">
    <source>
        <dbReference type="PROSITE" id="PS51651"/>
    </source>
</evidence>
<dbReference type="Pfam" id="PF20422">
    <property type="entry name" value="DHR-2_Lobe_B"/>
    <property type="match status" value="1"/>
</dbReference>
<evidence type="ECO:0000313" key="5">
    <source>
        <dbReference type="EMBL" id="OHT04851.1"/>
    </source>
</evidence>
<proteinExistence type="inferred from homology"/>
<dbReference type="RefSeq" id="XP_068357987.1">
    <property type="nucleotide sequence ID" value="XM_068505639.1"/>
</dbReference>
<dbReference type="Pfam" id="PF14429">
    <property type="entry name" value="DOCK-C2"/>
    <property type="match status" value="1"/>
</dbReference>
<keyword evidence="1" id="KW-0344">Guanine-nucleotide releasing factor</keyword>
<dbReference type="Pfam" id="PF06920">
    <property type="entry name" value="DHR-2_Lobe_A"/>
    <property type="match status" value="1"/>
</dbReference>
<sequence>MESTNESINESLDSWIDKHADIFNRHDISSCKITISKGSCLWKFPENENFPENFTHPGINFYNYPPLILTRNYSYLNPQTRSKNKPNFSLFTFDESKIPNDSPSSSELLESSPPLVSMFSKLDVVPALDQRVDVGMIKQSSLSYYNIKFLRLSSQVRIIEPIVINLFLYDIDTKKKISCIWRIFPDGKDFDRKIQNFFTDTLINAPTEINIPYTTVHNKIILVVFLDRLLLKNGGASLNKYYEKANTPNLHISLQDINQCNQPLTATTFAWSYRVMNEVLPQSDKKNIIFSNFEASQFVNEDFLASRFQNSSSSNKEKVLPFEVVLEIGHEVPEHEKLCHLFDFPIFPHTTYVNELIIQPISAKFKFPRGVHGRNILAEIQIVGDRRPLPIFENNKKMFTTKCQYHVDNPKFNEDIIIKLPVDLPPDSQIQVFFLHASVKPKSKAPREPCGFASFPLFRRKGKERCFIKDGLHKAGISYSNDTRVHATDNNVFVFNTILNSSIYSCDKEINSIFNNNLENINAPESDIIVIPHLYGILDTILANINNVNDDQNTDEIESQNNKCMFDSLMKVLSVFQRDRNHNDSQFLLFYLKFCALRREGEENIHKNLLKMWMEYINNTEFNQKRPDFFNCWFLLELLIKSFSLCDKSCVDYKLLTNLVAKMATYLPNFRESGQNIGASLNKYLALFYKDLFEIVQDHKMIIEMAKNHLLSMKYNDTKCLFDRECFRDFLLCFLSPKIFMYMIAPINENSSLFAEVILPLIESGISFYEHTNDEFKLIFNLLLQFEPQEHKIIASRLFPIIIMIGNIQDVLTKYPAKTFVLYPLIIMHFILYHMEFSDFNDEIASITPFLIDQSQKLSIFDLEKITKITSKINATESINKAVTASLRDSSLDTSILLTSNFPNSILNTENTSNYGTNNNQISNKIHNNANIDAFNKNRHLSPNNSSYDFQEGETPAGAASKRTRKFASLRMYNRADLMKTQTSSSTDIKKTFDALAFCTQSLLIKFSLSFMNINSLNNIIAKLCSVTISPLLFKYFTDSLEQFVEKRPDIFFGDPLSDLKHIIRKLVAKLDEKKLMFLEKCIELEKNIYNNDAFRTNALIVRAFAKAPPSKSIVEICANSSFHNFVSQLYDLNTQLSSDQLRKENSDVYSDVIFRKAELVSLSPDSRVESLIKLTNYHIETSYFSEAVISKLTAAALVAEYLGRLNRIPACYKNVIPSANLFFSACPSAVSEACSDKVARFFPNIRGYCTSKYFSEYGFIYLIMTSMDTCKRASLYELSTKIHILLQPIAEHRLLWQVLKKHFVTGAFAWQIISSFSTSSDRSLGNYYKVQFQNGGTYIYRETNYANMWQLRERLKKTSTYISQGKEIEVLNEGDDLPPNDSPLLDPQKYYIHVKAVSQYFTSEERKKRITVFEQNHNIDRFYFDIPFSKSAQSSIENCYLKRKIFLLPHPLPYIVKRVEVPPENITEIIFTPIQYSCQNLQKQADLIEEAIARKDFKQLQPLIQGSLLVTVNEGPQKIAEVFLRSGNNGEFEFQLRTIFRRFLKVNEQAVFLHADYVKINPVYTILQEELESGINRLTSSLQPYLK</sequence>
<dbReference type="Pfam" id="PF20421">
    <property type="entry name" value="DHR-2_Lobe_C"/>
    <property type="match status" value="1"/>
</dbReference>
<evidence type="ECO:0000256" key="2">
    <source>
        <dbReference type="PROSITE-ProRule" id="PRU00983"/>
    </source>
</evidence>
<dbReference type="Gene3D" id="2.60.40.150">
    <property type="entry name" value="C2 domain"/>
    <property type="match status" value="1"/>
</dbReference>
<dbReference type="PROSITE" id="PS51650">
    <property type="entry name" value="C2_DOCK"/>
    <property type="match status" value="1"/>
</dbReference>
<gene>
    <name evidence="5" type="ORF">TRFO_27574</name>
</gene>
<dbReference type="Gene3D" id="1.25.40.410">
    <property type="match status" value="1"/>
</dbReference>
<dbReference type="PANTHER" id="PTHR23317:SF76">
    <property type="entry name" value="LD20667P"/>
    <property type="match status" value="1"/>
</dbReference>
<dbReference type="InterPro" id="IPR026791">
    <property type="entry name" value="DOCK"/>
</dbReference>
<dbReference type="InterPro" id="IPR043161">
    <property type="entry name" value="DOCK_C_lobe_A"/>
</dbReference>
<dbReference type="GO" id="GO:0005085">
    <property type="term" value="F:guanyl-nucleotide exchange factor activity"/>
    <property type="evidence" value="ECO:0007669"/>
    <property type="project" value="UniProtKB-KW"/>
</dbReference>
<dbReference type="InterPro" id="IPR046770">
    <property type="entry name" value="DOCKER_Lobe_B"/>
</dbReference>
<evidence type="ECO:0000259" key="3">
    <source>
        <dbReference type="PROSITE" id="PS51650"/>
    </source>
</evidence>
<dbReference type="InterPro" id="IPR046773">
    <property type="entry name" value="DOCKER_Lobe_C"/>
</dbReference>
<dbReference type="InterPro" id="IPR027357">
    <property type="entry name" value="DOCKER_dom"/>
</dbReference>
<dbReference type="VEuPathDB" id="TrichDB:TRFO_27574"/>
<keyword evidence="6" id="KW-1185">Reference proteome</keyword>
<dbReference type="PANTHER" id="PTHR23317">
    <property type="entry name" value="DEDICATOR OF CYTOKINESIS DOCK"/>
    <property type="match status" value="1"/>
</dbReference>
<dbReference type="PROSITE" id="PS51651">
    <property type="entry name" value="DOCKER"/>
    <property type="match status" value="1"/>
</dbReference>
<reference evidence="5" key="1">
    <citation type="submission" date="2016-10" db="EMBL/GenBank/DDBJ databases">
        <authorList>
            <person name="Benchimol M."/>
            <person name="Almeida L.G."/>
            <person name="Vasconcelos A.T."/>
            <person name="Perreira-Neves A."/>
            <person name="Rosa I.A."/>
            <person name="Tasca T."/>
            <person name="Bogo M.R."/>
            <person name="de Souza W."/>
        </authorList>
    </citation>
    <scope>NUCLEOTIDE SEQUENCE [LARGE SCALE GENOMIC DNA]</scope>
    <source>
        <strain evidence="5">K</strain>
    </source>
</reference>
<name>A0A1J4K0S6_9EUKA</name>
<protein>
    <submittedName>
        <fullName evidence="5">Dedicator of cytokinesis family protein</fullName>
    </submittedName>
</protein>
<feature type="domain" description="C2 DOCK-type" evidence="3">
    <location>
        <begin position="353"/>
        <end position="513"/>
    </location>
</feature>
<evidence type="ECO:0000313" key="6">
    <source>
        <dbReference type="Proteomes" id="UP000179807"/>
    </source>
</evidence>
<evidence type="ECO:0000256" key="1">
    <source>
        <dbReference type="ARBA" id="ARBA00022658"/>
    </source>
</evidence>
<dbReference type="Proteomes" id="UP000179807">
    <property type="component" value="Unassembled WGS sequence"/>
</dbReference>
<dbReference type="GeneID" id="94840343"/>
<comment type="caution">
    <text evidence="5">The sequence shown here is derived from an EMBL/GenBank/DDBJ whole genome shotgun (WGS) entry which is preliminary data.</text>
</comment>
<dbReference type="Gene3D" id="1.20.58.740">
    <property type="match status" value="1"/>
</dbReference>
<dbReference type="OrthoDB" id="47328at2759"/>
<dbReference type="InterPro" id="IPR035892">
    <property type="entry name" value="C2_domain_sf"/>
</dbReference>